<sequence length="87" mass="10450">MNNDLDEDMIRWRSFVEEMDRFINPANTDQQLYQRLGFVRTWITNLRDENNELKARIKKLEDLVASLVQQQQSQQVPNRDLTDSHTQ</sequence>
<keyword evidence="1" id="KW-0175">Coiled coil</keyword>
<evidence type="ECO:0000313" key="3">
    <source>
        <dbReference type="Proteomes" id="UP000695562"/>
    </source>
</evidence>
<dbReference type="Proteomes" id="UP000695562">
    <property type="component" value="Unassembled WGS sequence"/>
</dbReference>
<evidence type="ECO:0000256" key="1">
    <source>
        <dbReference type="SAM" id="Coils"/>
    </source>
</evidence>
<protein>
    <submittedName>
        <fullName evidence="2">Uncharacterized protein</fullName>
    </submittedName>
</protein>
<comment type="caution">
    <text evidence="2">The sequence shown here is derived from an EMBL/GenBank/DDBJ whole genome shotgun (WGS) entry which is preliminary data.</text>
</comment>
<keyword evidence="3" id="KW-1185">Reference proteome</keyword>
<feature type="coiled-coil region" evidence="1">
    <location>
        <begin position="43"/>
        <end position="70"/>
    </location>
</feature>
<proteinExistence type="predicted"/>
<evidence type="ECO:0000313" key="2">
    <source>
        <dbReference type="EMBL" id="KAF2069077.1"/>
    </source>
</evidence>
<organism evidence="2 3">
    <name type="scientific">Polysphondylium violaceum</name>
    <dbReference type="NCBI Taxonomy" id="133409"/>
    <lineage>
        <taxon>Eukaryota</taxon>
        <taxon>Amoebozoa</taxon>
        <taxon>Evosea</taxon>
        <taxon>Eumycetozoa</taxon>
        <taxon>Dictyostelia</taxon>
        <taxon>Dictyosteliales</taxon>
        <taxon>Dictyosteliaceae</taxon>
        <taxon>Polysphondylium</taxon>
    </lineage>
</organism>
<accession>A0A8J4V0D6</accession>
<name>A0A8J4V0D6_9MYCE</name>
<gene>
    <name evidence="2" type="ORF">CYY_009605</name>
</gene>
<reference evidence="2" key="1">
    <citation type="submission" date="2020-01" db="EMBL/GenBank/DDBJ databases">
        <title>Development of genomics and gene disruption for Polysphondylium violaceum indicates a role for the polyketide synthase stlB in stalk morphogenesis.</title>
        <authorList>
            <person name="Narita B."/>
            <person name="Kawabe Y."/>
            <person name="Kin K."/>
            <person name="Saito T."/>
            <person name="Gibbs R."/>
            <person name="Kuspa A."/>
            <person name="Muzny D."/>
            <person name="Queller D."/>
            <person name="Richards S."/>
            <person name="Strassman J."/>
            <person name="Sucgang R."/>
            <person name="Worley K."/>
            <person name="Schaap P."/>
        </authorList>
    </citation>
    <scope>NUCLEOTIDE SEQUENCE</scope>
    <source>
        <strain evidence="2">QSvi11</strain>
    </source>
</reference>
<dbReference type="AlphaFoldDB" id="A0A8J4V0D6"/>
<dbReference type="EMBL" id="AJWJ01000755">
    <property type="protein sequence ID" value="KAF2069077.1"/>
    <property type="molecule type" value="Genomic_DNA"/>
</dbReference>